<dbReference type="EMBL" id="OBEH01000004">
    <property type="protein sequence ID" value="SNZ01184.1"/>
    <property type="molecule type" value="Genomic_DNA"/>
</dbReference>
<dbReference type="Pfam" id="PF07411">
    <property type="entry name" value="DUF1508"/>
    <property type="match status" value="2"/>
</dbReference>
<dbReference type="SUPFAM" id="SSF160113">
    <property type="entry name" value="YegP-like"/>
    <property type="match status" value="2"/>
</dbReference>
<dbReference type="RefSeq" id="WP_097046655.1">
    <property type="nucleotide sequence ID" value="NZ_OBEH01000004.1"/>
</dbReference>
<organism evidence="2 3">
    <name type="scientific">Flagellimonas pacifica</name>
    <dbReference type="NCBI Taxonomy" id="1247520"/>
    <lineage>
        <taxon>Bacteria</taxon>
        <taxon>Pseudomonadati</taxon>
        <taxon>Bacteroidota</taxon>
        <taxon>Flavobacteriia</taxon>
        <taxon>Flavobacteriales</taxon>
        <taxon>Flavobacteriaceae</taxon>
        <taxon>Flagellimonas</taxon>
    </lineage>
</organism>
<dbReference type="InterPro" id="IPR051141">
    <property type="entry name" value="UPF0339_domain"/>
</dbReference>
<protein>
    <recommendedName>
        <fullName evidence="1">DUF1508 domain-containing protein</fullName>
    </recommendedName>
</protein>
<gene>
    <name evidence="2" type="ORF">SAMN06265377_3020</name>
</gene>
<feature type="domain" description="DUF1508" evidence="1">
    <location>
        <begin position="16"/>
        <end position="60"/>
    </location>
</feature>
<evidence type="ECO:0000259" key="1">
    <source>
        <dbReference type="Pfam" id="PF07411"/>
    </source>
</evidence>
<keyword evidence="3" id="KW-1185">Reference proteome</keyword>
<dbReference type="OrthoDB" id="9802792at2"/>
<dbReference type="InterPro" id="IPR010879">
    <property type="entry name" value="DUF1508"/>
</dbReference>
<feature type="domain" description="DUF1508" evidence="1">
    <location>
        <begin position="65"/>
        <end position="111"/>
    </location>
</feature>
<dbReference type="InterPro" id="IPR036913">
    <property type="entry name" value="YegP-like_sf"/>
</dbReference>
<dbReference type="PANTHER" id="PTHR40606">
    <property type="match status" value="1"/>
</dbReference>
<dbReference type="Gene3D" id="2.30.29.80">
    <property type="match status" value="1"/>
</dbReference>
<sequence length="113" mass="12603">MSTVTNPKFQIYRSGSEYRYRLRARNGEIILHGEGYTTKQSCLNGIDSVKRNAPYDRRYERKVATNGQYYFVLKASNGEPIGVSETYTTTAARENGIAAVKSVAPTAPTEDLT</sequence>
<evidence type="ECO:0000313" key="2">
    <source>
        <dbReference type="EMBL" id="SNZ01184.1"/>
    </source>
</evidence>
<accession>A0A285MVG8</accession>
<name>A0A285MVG8_9FLAO</name>
<dbReference type="Proteomes" id="UP000219048">
    <property type="component" value="Unassembled WGS sequence"/>
</dbReference>
<dbReference type="AlphaFoldDB" id="A0A285MVG8"/>
<proteinExistence type="predicted"/>
<reference evidence="3" key="1">
    <citation type="submission" date="2017-09" db="EMBL/GenBank/DDBJ databases">
        <authorList>
            <person name="Varghese N."/>
            <person name="Submissions S."/>
        </authorList>
    </citation>
    <scope>NUCLEOTIDE SEQUENCE [LARGE SCALE GENOMIC DNA]</scope>
    <source>
        <strain evidence="3">DSM 25885</strain>
    </source>
</reference>
<evidence type="ECO:0000313" key="3">
    <source>
        <dbReference type="Proteomes" id="UP000219048"/>
    </source>
</evidence>
<dbReference type="PANTHER" id="PTHR40606:SF1">
    <property type="entry name" value="UPF0339 PROTEIN YEGP"/>
    <property type="match status" value="1"/>
</dbReference>